<dbReference type="GO" id="GO:0022857">
    <property type="term" value="F:transmembrane transporter activity"/>
    <property type="evidence" value="ECO:0007669"/>
    <property type="project" value="InterPro"/>
</dbReference>
<comment type="subcellular location">
    <subcellularLocation>
        <location evidence="1">Cell membrane</location>
        <topology evidence="1">Multi-pass membrane protein</topology>
    </subcellularLocation>
</comment>
<evidence type="ECO:0000256" key="7">
    <source>
        <dbReference type="ARBA" id="ARBA00023136"/>
    </source>
</evidence>
<feature type="transmembrane region" description="Helical" evidence="9">
    <location>
        <begin position="266"/>
        <end position="284"/>
    </location>
</feature>
<feature type="transmembrane region" description="Helical" evidence="9">
    <location>
        <begin position="229"/>
        <end position="254"/>
    </location>
</feature>
<dbReference type="EMBL" id="AP021857">
    <property type="protein sequence ID" value="BBO20664.1"/>
    <property type="molecule type" value="Genomic_DNA"/>
</dbReference>
<dbReference type="GO" id="GO:0006865">
    <property type="term" value="P:amino acid transport"/>
    <property type="evidence" value="ECO:0007669"/>
    <property type="project" value="UniProtKB-KW"/>
</dbReference>
<sequence length="292" mass="30642">MQLIVELLLFGLTLGGLYAMVAMGLTLQYGVARIMHLAYGEWLIAAAFGAYAAFTYWQVNPLITLALSLPVGFAVNWLVYQVLLSPLVRRTQAGPALEVDSLLATFGLLFVVQGVMVVLFGGSYHSYNFAAEAVNIGGALIARNRLIMFGLTVLAGLSIYLFLSRTRAGAAVRAVATAPGNAPLVGIDVRKVSAITFAVGGALVAAGGVLASMFLTFSASMGVIFTMKALIVIIMGGVGNMLGAVVAGLLLGMAETLVARLVDPGLTLAVNYLLFLSVLLWRPAGLFGRPVR</sequence>
<keyword evidence="7 9" id="KW-0472">Membrane</keyword>
<feature type="transmembrane region" description="Helical" evidence="9">
    <location>
        <begin position="62"/>
        <end position="83"/>
    </location>
</feature>
<dbReference type="Proteomes" id="UP000662914">
    <property type="component" value="Chromosome"/>
</dbReference>
<keyword evidence="3" id="KW-1003">Cell membrane</keyword>
<name>A0A809SA41_9PROT</name>
<dbReference type="Pfam" id="PF02653">
    <property type="entry name" value="BPD_transp_2"/>
    <property type="match status" value="1"/>
</dbReference>
<protein>
    <submittedName>
        <fullName evidence="10">Branched-chain amino acid ABC transporter permease</fullName>
    </submittedName>
</protein>
<dbReference type="AlphaFoldDB" id="A0A809SA41"/>
<dbReference type="PANTHER" id="PTHR11795">
    <property type="entry name" value="BRANCHED-CHAIN AMINO ACID TRANSPORT SYSTEM PERMEASE PROTEIN LIVH"/>
    <property type="match status" value="1"/>
</dbReference>
<comment type="similarity">
    <text evidence="8">Belongs to the binding-protein-dependent transport system permease family. LivHM subfamily.</text>
</comment>
<dbReference type="PANTHER" id="PTHR11795:SF445">
    <property type="entry name" value="AMINO ACID ABC TRANSPORTER PERMEASE PROTEIN"/>
    <property type="match status" value="1"/>
</dbReference>
<keyword evidence="5" id="KW-0029">Amino-acid transport</keyword>
<organism evidence="10 11">
    <name type="scientific">Candidatus Desulfobacillus denitrificans</name>
    <dbReference type="NCBI Taxonomy" id="2608985"/>
    <lineage>
        <taxon>Bacteria</taxon>
        <taxon>Pseudomonadati</taxon>
        <taxon>Pseudomonadota</taxon>
        <taxon>Betaproteobacteria</taxon>
        <taxon>Candidatus Desulfobacillus</taxon>
    </lineage>
</organism>
<dbReference type="CDD" id="cd06582">
    <property type="entry name" value="TM_PBP1_LivH_like"/>
    <property type="match status" value="1"/>
</dbReference>
<dbReference type="InterPro" id="IPR001851">
    <property type="entry name" value="ABC_transp_permease"/>
</dbReference>
<keyword evidence="6 9" id="KW-1133">Transmembrane helix</keyword>
<evidence type="ECO:0000256" key="8">
    <source>
        <dbReference type="ARBA" id="ARBA00037998"/>
    </source>
</evidence>
<feature type="transmembrane region" description="Helical" evidence="9">
    <location>
        <begin position="103"/>
        <end position="125"/>
    </location>
</feature>
<evidence type="ECO:0000256" key="2">
    <source>
        <dbReference type="ARBA" id="ARBA00022448"/>
    </source>
</evidence>
<evidence type="ECO:0000256" key="5">
    <source>
        <dbReference type="ARBA" id="ARBA00022970"/>
    </source>
</evidence>
<gene>
    <name evidence="10" type="ORF">DSYM_13630</name>
</gene>
<keyword evidence="4 9" id="KW-0812">Transmembrane</keyword>
<proteinExistence type="inferred from homology"/>
<evidence type="ECO:0000313" key="10">
    <source>
        <dbReference type="EMBL" id="BBO20664.1"/>
    </source>
</evidence>
<feature type="transmembrane region" description="Helical" evidence="9">
    <location>
        <begin position="146"/>
        <end position="163"/>
    </location>
</feature>
<reference evidence="10" key="1">
    <citation type="journal article" name="DNA Res.">
        <title>The physiological potential of anammox bacteria as revealed by their core genome structure.</title>
        <authorList>
            <person name="Okubo T."/>
            <person name="Toyoda A."/>
            <person name="Fukuhara K."/>
            <person name="Uchiyama I."/>
            <person name="Harigaya Y."/>
            <person name="Kuroiwa M."/>
            <person name="Suzuki T."/>
            <person name="Murakami Y."/>
            <person name="Suwa Y."/>
            <person name="Takami H."/>
        </authorList>
    </citation>
    <scope>NUCLEOTIDE SEQUENCE</scope>
    <source>
        <strain evidence="10">317325-3</strain>
    </source>
</reference>
<keyword evidence="2" id="KW-0813">Transport</keyword>
<evidence type="ECO:0000313" key="11">
    <source>
        <dbReference type="Proteomes" id="UP000662914"/>
    </source>
</evidence>
<accession>A0A809SA41</accession>
<dbReference type="KEGG" id="ddz:DSYM_13630"/>
<feature type="transmembrane region" description="Helical" evidence="9">
    <location>
        <begin position="7"/>
        <end position="31"/>
    </location>
</feature>
<evidence type="ECO:0000256" key="4">
    <source>
        <dbReference type="ARBA" id="ARBA00022692"/>
    </source>
</evidence>
<evidence type="ECO:0000256" key="1">
    <source>
        <dbReference type="ARBA" id="ARBA00004651"/>
    </source>
</evidence>
<evidence type="ECO:0000256" key="6">
    <source>
        <dbReference type="ARBA" id="ARBA00022989"/>
    </source>
</evidence>
<evidence type="ECO:0000256" key="9">
    <source>
        <dbReference type="SAM" id="Phobius"/>
    </source>
</evidence>
<dbReference type="InterPro" id="IPR052157">
    <property type="entry name" value="BCAA_transport_permease"/>
</dbReference>
<evidence type="ECO:0000256" key="3">
    <source>
        <dbReference type="ARBA" id="ARBA00022475"/>
    </source>
</evidence>
<feature type="transmembrane region" description="Helical" evidence="9">
    <location>
        <begin position="37"/>
        <end position="57"/>
    </location>
</feature>
<dbReference type="GO" id="GO:0005886">
    <property type="term" value="C:plasma membrane"/>
    <property type="evidence" value="ECO:0007669"/>
    <property type="project" value="UniProtKB-SubCell"/>
</dbReference>
<feature type="transmembrane region" description="Helical" evidence="9">
    <location>
        <begin position="194"/>
        <end position="217"/>
    </location>
</feature>